<dbReference type="Gene3D" id="3.40.50.1240">
    <property type="entry name" value="Phosphoglycerate mutase-like"/>
    <property type="match status" value="1"/>
</dbReference>
<dbReference type="GO" id="GO:0003993">
    <property type="term" value="F:acid phosphatase activity"/>
    <property type="evidence" value="ECO:0007669"/>
    <property type="project" value="UniProtKB-EC"/>
</dbReference>
<dbReference type="EMBL" id="HG805944">
    <property type="protein sequence ID" value="CDW55276.1"/>
    <property type="molecule type" value="Genomic_DNA"/>
</dbReference>
<comment type="catalytic activity">
    <reaction evidence="1">
        <text>a phosphate monoester + H2O = an alcohol + phosphate</text>
        <dbReference type="Rhea" id="RHEA:15017"/>
        <dbReference type="ChEBI" id="CHEBI:15377"/>
        <dbReference type="ChEBI" id="CHEBI:30879"/>
        <dbReference type="ChEBI" id="CHEBI:43474"/>
        <dbReference type="ChEBI" id="CHEBI:67140"/>
        <dbReference type="EC" id="3.1.3.2"/>
    </reaction>
</comment>
<dbReference type="Proteomes" id="UP000030665">
    <property type="component" value="Unassembled WGS sequence"/>
</dbReference>
<feature type="transmembrane region" description="Helical" evidence="8">
    <location>
        <begin position="276"/>
        <end position="301"/>
    </location>
</feature>
<keyword evidence="5" id="KW-0378">Hydrolase</keyword>
<dbReference type="EC" id="3.1.3.2" evidence="3"/>
<evidence type="ECO:0000256" key="8">
    <source>
        <dbReference type="SAM" id="Phobius"/>
    </source>
</evidence>
<dbReference type="InterPro" id="IPR000560">
    <property type="entry name" value="His_Pase_clade-2"/>
</dbReference>
<feature type="transmembrane region" description="Helical" evidence="8">
    <location>
        <begin position="354"/>
        <end position="377"/>
    </location>
</feature>
<keyword evidence="10" id="KW-1185">Reference proteome</keyword>
<gene>
    <name evidence="9" type="ORF">TTRE_0000354801</name>
</gene>
<evidence type="ECO:0000256" key="1">
    <source>
        <dbReference type="ARBA" id="ARBA00000032"/>
    </source>
</evidence>
<accession>A0A077Z586</accession>
<evidence type="ECO:0000256" key="3">
    <source>
        <dbReference type="ARBA" id="ARBA00012646"/>
    </source>
</evidence>
<keyword evidence="7" id="KW-0325">Glycoprotein</keyword>
<dbReference type="InterPro" id="IPR050645">
    <property type="entry name" value="Histidine_acid_phosphatase"/>
</dbReference>
<dbReference type="InterPro" id="IPR029033">
    <property type="entry name" value="His_PPase_superfam"/>
</dbReference>
<evidence type="ECO:0000256" key="4">
    <source>
        <dbReference type="ARBA" id="ARBA00022729"/>
    </source>
</evidence>
<dbReference type="CDD" id="cd07061">
    <property type="entry name" value="HP_HAP_like"/>
    <property type="match status" value="1"/>
</dbReference>
<sequence>MGELTKARCFALIKPSLILGIQEHYKLGKFIRKRYANFLPAAYNAKTVHVRSTDYNRTIMSALANLAGLFPLQSYQRWSENVTWQPIPVHSFPGEDDHCVNRRAQILHMDARCPRAEALQRATFESKEVVDIVKQNEDFFAFLRNETGLPLTSLNDIRFIFDPLNCARIHKHLTPYWLSDDVFRKVCDLFALSTAYWYKGDEQKRLRGGSLLKDILMRMLSVSNNRTDSAFKIYAYSGHDATLVALLENLGIYNTLLVPAYASVIIFELREISARYFVRVCVKVVCSFVFCIMHDAIQILYKNGANAQVVLLKLPFCDENCPLDDLVERFDHSAPVDWKAECGLESKPFAWKTYALVFFVMTVIAVNLLVAQTVYFVHKQRREIIFTFKV</sequence>
<dbReference type="STRING" id="36087.A0A077Z586"/>
<organism evidence="9 10">
    <name type="scientific">Trichuris trichiura</name>
    <name type="common">Whipworm</name>
    <name type="synonym">Trichocephalus trichiurus</name>
    <dbReference type="NCBI Taxonomy" id="36087"/>
    <lineage>
        <taxon>Eukaryota</taxon>
        <taxon>Metazoa</taxon>
        <taxon>Ecdysozoa</taxon>
        <taxon>Nematoda</taxon>
        <taxon>Enoplea</taxon>
        <taxon>Dorylaimia</taxon>
        <taxon>Trichinellida</taxon>
        <taxon>Trichuridae</taxon>
        <taxon>Trichuris</taxon>
    </lineage>
</organism>
<dbReference type="PANTHER" id="PTHR11567:SF211">
    <property type="entry name" value="PROSTATIC ACID PHOSPHATASE"/>
    <property type="match status" value="1"/>
</dbReference>
<evidence type="ECO:0000256" key="7">
    <source>
        <dbReference type="ARBA" id="ARBA00023180"/>
    </source>
</evidence>
<name>A0A077Z586_TRITR</name>
<keyword evidence="4" id="KW-0732">Signal</keyword>
<reference evidence="9" key="2">
    <citation type="submission" date="2014-03" db="EMBL/GenBank/DDBJ databases">
        <title>The whipworm genome and dual-species transcriptomics of an intimate host-pathogen interaction.</title>
        <authorList>
            <person name="Foth B.J."/>
            <person name="Tsai I.J."/>
            <person name="Reid A.J."/>
            <person name="Bancroft A.J."/>
            <person name="Nichol S."/>
            <person name="Tracey A."/>
            <person name="Holroyd N."/>
            <person name="Cotton J.A."/>
            <person name="Stanley E.J."/>
            <person name="Zarowiecki M."/>
            <person name="Liu J.Z."/>
            <person name="Huckvale T."/>
            <person name="Cooper P.J."/>
            <person name="Grencis R.K."/>
            <person name="Berriman M."/>
        </authorList>
    </citation>
    <scope>NUCLEOTIDE SEQUENCE [LARGE SCALE GENOMIC DNA]</scope>
</reference>
<keyword evidence="8" id="KW-0472">Membrane</keyword>
<evidence type="ECO:0000313" key="9">
    <source>
        <dbReference type="EMBL" id="CDW55276.1"/>
    </source>
</evidence>
<dbReference type="SUPFAM" id="SSF53254">
    <property type="entry name" value="Phosphoglycerate mutase-like"/>
    <property type="match status" value="1"/>
</dbReference>
<feature type="transmembrane region" description="Helical" evidence="8">
    <location>
        <begin position="250"/>
        <end position="269"/>
    </location>
</feature>
<dbReference type="PANTHER" id="PTHR11567">
    <property type="entry name" value="ACID PHOSPHATASE-RELATED"/>
    <property type="match status" value="1"/>
</dbReference>
<evidence type="ECO:0000256" key="5">
    <source>
        <dbReference type="ARBA" id="ARBA00022801"/>
    </source>
</evidence>
<evidence type="ECO:0000313" key="10">
    <source>
        <dbReference type="Proteomes" id="UP000030665"/>
    </source>
</evidence>
<dbReference type="OrthoDB" id="1749473at2759"/>
<protein>
    <recommendedName>
        <fullName evidence="3">acid phosphatase</fullName>
        <ecNumber evidence="3">3.1.3.2</ecNumber>
    </recommendedName>
</protein>
<keyword evidence="8" id="KW-0812">Transmembrane</keyword>
<proteinExistence type="inferred from homology"/>
<comment type="similarity">
    <text evidence="2">Belongs to the histidine acid phosphatase family.</text>
</comment>
<evidence type="ECO:0000256" key="2">
    <source>
        <dbReference type="ARBA" id="ARBA00005375"/>
    </source>
</evidence>
<keyword evidence="6" id="KW-1015">Disulfide bond</keyword>
<dbReference type="Pfam" id="PF00328">
    <property type="entry name" value="His_Phos_2"/>
    <property type="match status" value="1"/>
</dbReference>
<reference evidence="9" key="1">
    <citation type="submission" date="2014-01" db="EMBL/GenBank/DDBJ databases">
        <authorList>
            <person name="Aslett M."/>
        </authorList>
    </citation>
    <scope>NUCLEOTIDE SEQUENCE</scope>
</reference>
<evidence type="ECO:0000256" key="6">
    <source>
        <dbReference type="ARBA" id="ARBA00023157"/>
    </source>
</evidence>
<keyword evidence="8" id="KW-1133">Transmembrane helix</keyword>
<dbReference type="AlphaFoldDB" id="A0A077Z586"/>